<dbReference type="AlphaFoldDB" id="A0AAP0F2D4"/>
<evidence type="ECO:0000313" key="2">
    <source>
        <dbReference type="Proteomes" id="UP001420932"/>
    </source>
</evidence>
<protein>
    <submittedName>
        <fullName evidence="1">Uncharacterized protein</fullName>
    </submittedName>
</protein>
<comment type="caution">
    <text evidence="1">The sequence shown here is derived from an EMBL/GenBank/DDBJ whole genome shotgun (WGS) entry which is preliminary data.</text>
</comment>
<dbReference type="Proteomes" id="UP001420932">
    <property type="component" value="Unassembled WGS sequence"/>
</dbReference>
<evidence type="ECO:0000313" key="1">
    <source>
        <dbReference type="EMBL" id="KAK9099369.1"/>
    </source>
</evidence>
<organism evidence="1 2">
    <name type="scientific">Stephania yunnanensis</name>
    <dbReference type="NCBI Taxonomy" id="152371"/>
    <lineage>
        <taxon>Eukaryota</taxon>
        <taxon>Viridiplantae</taxon>
        <taxon>Streptophyta</taxon>
        <taxon>Embryophyta</taxon>
        <taxon>Tracheophyta</taxon>
        <taxon>Spermatophyta</taxon>
        <taxon>Magnoliopsida</taxon>
        <taxon>Ranunculales</taxon>
        <taxon>Menispermaceae</taxon>
        <taxon>Menispermoideae</taxon>
        <taxon>Cissampelideae</taxon>
        <taxon>Stephania</taxon>
    </lineage>
</organism>
<gene>
    <name evidence="1" type="ORF">Syun_026414</name>
</gene>
<name>A0AAP0F2D4_9MAGN</name>
<keyword evidence="2" id="KW-1185">Reference proteome</keyword>
<accession>A0AAP0F2D4</accession>
<proteinExistence type="predicted"/>
<dbReference type="EMBL" id="JBBNAF010000011">
    <property type="protein sequence ID" value="KAK9099369.1"/>
    <property type="molecule type" value="Genomic_DNA"/>
</dbReference>
<reference evidence="1 2" key="1">
    <citation type="submission" date="2024-01" db="EMBL/GenBank/DDBJ databases">
        <title>Genome assemblies of Stephania.</title>
        <authorList>
            <person name="Yang L."/>
        </authorList>
    </citation>
    <scope>NUCLEOTIDE SEQUENCE [LARGE SCALE GENOMIC DNA]</scope>
    <source>
        <strain evidence="1">YNDBR</strain>
        <tissue evidence="1">Leaf</tissue>
    </source>
</reference>
<sequence length="92" mass="10363">MSTTERCVSSSTTNTSQPILYNIELFCSLVRDSPCFCSYEPLRHYHKGRTLHLHKNIIPHPNCCLCLVGDLVKSSMYAPAKLSKLNSFKKSA</sequence>